<evidence type="ECO:0000313" key="3">
    <source>
        <dbReference type="Proteomes" id="UP000627521"/>
    </source>
</evidence>
<evidence type="ECO:0000256" key="1">
    <source>
        <dbReference type="SAM" id="Phobius"/>
    </source>
</evidence>
<proteinExistence type="predicted"/>
<keyword evidence="1" id="KW-1133">Transmembrane helix</keyword>
<sequence length="554" mass="63952">MKYISLIDQLGITIDTINTLDNAKIIRLQKQLKANAVLNNTDNLGELVLLIDQLKDENIRKFHVFIEQHNWLKQIISGNYTNIPQSNIELNENSLDHFNELKHFLTPYFREHLKPFLTETLNRGKYILLFNVVKNYKIYSEEIEQIIINFFSAKLNFATVYIQNNRLELSHAPVGYITNRNFIKCLSQYPNSFTEEVNDLNSAIIDTYNSKRKNTNDPDFIFAAKTMVAFGALEVSSYMLKDIIIGNAEIAKPYAYKTSSKSKSGTTVGIWSIIVFILIIIRLASLGISSSTSYDRHNSIDNQQLFEAVRKIKQHQDYQKKTALPLKENLATEDVVETTIHNESIISNEKITLPDGDSKHKAKDHTRFIYSLKLKTNKEEIEIDNSIPTKLNEFTNPYPKTFNKIEAYAYGVANNTEYSLVKNNSNKDLIVFKLQQGIDQSIYIPKDEKIYINLKPEDSLLFYTGNDFIVDKFSHFKIDAELSKLYVVKTIGPKLNNEINVLPYKLSIYEKSIINSDIKLKDTSKLDVIHSKNINLNGINIDKIYTNWYKKKYN</sequence>
<evidence type="ECO:0000313" key="2">
    <source>
        <dbReference type="EMBL" id="MBD3864413.1"/>
    </source>
</evidence>
<keyword evidence="3" id="KW-1185">Reference proteome</keyword>
<gene>
    <name evidence="2" type="ORF">IEG06_13220</name>
</gene>
<keyword evidence="1" id="KW-0812">Transmembrane</keyword>
<dbReference type="EMBL" id="JACXXH010000008">
    <property type="protein sequence ID" value="MBD3864413.1"/>
    <property type="molecule type" value="Genomic_DNA"/>
</dbReference>
<reference evidence="2 3" key="1">
    <citation type="submission" date="2020-09" db="EMBL/GenBank/DDBJ databases">
        <title>Bacillus nautilus sp. nov., Chryseoglobus crepusculi sp. nov, and Psychrobacter noctis sp. nov., isolated from deep-sea sponges from the equatorial Atlantic.</title>
        <authorList>
            <person name="Stennett H.L."/>
            <person name="Williams S.E."/>
        </authorList>
    </citation>
    <scope>NUCLEOTIDE SEQUENCE [LARGE SCALE GENOMIC DNA]</scope>
    <source>
        <strain evidence="2 3">28M-24</strain>
    </source>
</reference>
<feature type="transmembrane region" description="Helical" evidence="1">
    <location>
        <begin position="268"/>
        <end position="288"/>
    </location>
</feature>
<dbReference type="Proteomes" id="UP000627521">
    <property type="component" value="Unassembled WGS sequence"/>
</dbReference>
<keyword evidence="1" id="KW-0472">Membrane</keyword>
<organism evidence="2 3">
    <name type="scientific">Olleya marilimosa</name>
    <dbReference type="NCBI Taxonomy" id="272164"/>
    <lineage>
        <taxon>Bacteria</taxon>
        <taxon>Pseudomonadati</taxon>
        <taxon>Bacteroidota</taxon>
        <taxon>Flavobacteriia</taxon>
        <taxon>Flavobacteriales</taxon>
        <taxon>Flavobacteriaceae</taxon>
    </lineage>
</organism>
<name>A0ABR8M1K5_9FLAO</name>
<accession>A0ABR8M1K5</accession>
<comment type="caution">
    <text evidence="2">The sequence shown here is derived from an EMBL/GenBank/DDBJ whole genome shotgun (WGS) entry which is preliminary data.</text>
</comment>
<protein>
    <submittedName>
        <fullName evidence="2">Uncharacterized protein</fullName>
    </submittedName>
</protein>
<dbReference type="RefSeq" id="WP_191101640.1">
    <property type="nucleotide sequence ID" value="NZ_JACXXH010000008.1"/>
</dbReference>